<evidence type="ECO:0000256" key="2">
    <source>
        <dbReference type="ARBA" id="ARBA00022734"/>
    </source>
</evidence>
<dbReference type="RefSeq" id="XP_019087353.1">
    <property type="nucleotide sequence ID" value="XM_019231808.1"/>
</dbReference>
<dbReference type="Proteomes" id="UP000694864">
    <property type="component" value="Chromosome 1"/>
</dbReference>
<comment type="similarity">
    <text evidence="1">Belongs to the jacalin lectin family.</text>
</comment>
<feature type="domain" description="Jacalin-type lectin" evidence="3">
    <location>
        <begin position="13"/>
        <end position="158"/>
    </location>
</feature>
<dbReference type="SMART" id="SM00915">
    <property type="entry name" value="Jacalin"/>
    <property type="match status" value="1"/>
</dbReference>
<dbReference type="InterPro" id="IPR036404">
    <property type="entry name" value="Jacalin-like_lectin_dom_sf"/>
</dbReference>
<sequence length="164" mass="18707">MEMIRAMGRRLNFDDDEYYEEDGDTEWDETGRTMISHIYVAFDKFIRSIQFGYLENGAQVLSTKYGSSEGSFRIVKLKEDEYVTGLSGVLGKGGRGIRNLTFHTNRGHHGPIGRPSDKYLLGDEIEIEPEIRSRSEFGGFFGSSNDYRMTSIGIYVSPNNHREI</sequence>
<keyword evidence="4" id="KW-1185">Reference proteome</keyword>
<dbReference type="PROSITE" id="PS51752">
    <property type="entry name" value="JACALIN_LECTIN"/>
    <property type="match status" value="1"/>
</dbReference>
<dbReference type="SUPFAM" id="SSF51101">
    <property type="entry name" value="Mannose-binding lectins"/>
    <property type="match status" value="1"/>
</dbReference>
<evidence type="ECO:0000313" key="4">
    <source>
        <dbReference type="Proteomes" id="UP000694864"/>
    </source>
</evidence>
<reference evidence="5" key="2">
    <citation type="submission" date="2025-08" db="UniProtKB">
        <authorList>
            <consortium name="RefSeq"/>
        </authorList>
    </citation>
    <scope>IDENTIFICATION</scope>
    <source>
        <tissue evidence="5">Leaf</tissue>
    </source>
</reference>
<proteinExistence type="inferred from homology"/>
<reference evidence="4" key="1">
    <citation type="journal article" date="2014" name="Nat. Commun.">
        <title>The emerging biofuel crop Camelina sativa retains a highly undifferentiated hexaploid genome structure.</title>
        <authorList>
            <person name="Kagale S."/>
            <person name="Koh C."/>
            <person name="Nixon J."/>
            <person name="Bollina V."/>
            <person name="Clarke W.E."/>
            <person name="Tuteja R."/>
            <person name="Spillane C."/>
            <person name="Robinson S.J."/>
            <person name="Links M.G."/>
            <person name="Clarke C."/>
            <person name="Higgins E.E."/>
            <person name="Huebert T."/>
            <person name="Sharpe A.G."/>
            <person name="Parkin I.A."/>
        </authorList>
    </citation>
    <scope>NUCLEOTIDE SEQUENCE [LARGE SCALE GENOMIC DNA]</scope>
    <source>
        <strain evidence="4">cv. DH55</strain>
    </source>
</reference>
<organism evidence="4 5">
    <name type="scientific">Camelina sativa</name>
    <name type="common">False flax</name>
    <name type="synonym">Myagrum sativum</name>
    <dbReference type="NCBI Taxonomy" id="90675"/>
    <lineage>
        <taxon>Eukaryota</taxon>
        <taxon>Viridiplantae</taxon>
        <taxon>Streptophyta</taxon>
        <taxon>Embryophyta</taxon>
        <taxon>Tracheophyta</taxon>
        <taxon>Spermatophyta</taxon>
        <taxon>Magnoliopsida</taxon>
        <taxon>eudicotyledons</taxon>
        <taxon>Gunneridae</taxon>
        <taxon>Pentapetalae</taxon>
        <taxon>rosids</taxon>
        <taxon>malvids</taxon>
        <taxon>Brassicales</taxon>
        <taxon>Brassicaceae</taxon>
        <taxon>Camelineae</taxon>
        <taxon>Camelina</taxon>
    </lineage>
</organism>
<evidence type="ECO:0000259" key="3">
    <source>
        <dbReference type="PROSITE" id="PS51752"/>
    </source>
</evidence>
<protein>
    <submittedName>
        <fullName evidence="5">Jacalin-related lectin 24-like</fullName>
    </submittedName>
</protein>
<dbReference type="PANTHER" id="PTHR47293">
    <property type="entry name" value="JACALIN-RELATED LECTIN 3"/>
    <property type="match status" value="1"/>
</dbReference>
<keyword evidence="2" id="KW-0430">Lectin</keyword>
<dbReference type="InterPro" id="IPR001229">
    <property type="entry name" value="Jacalin-like_lectin_dom"/>
</dbReference>
<dbReference type="GeneID" id="104708686"/>
<gene>
    <name evidence="5" type="primary">LOC104708686</name>
</gene>
<evidence type="ECO:0000313" key="5">
    <source>
        <dbReference type="RefSeq" id="XP_019087353.1"/>
    </source>
</evidence>
<evidence type="ECO:0000256" key="1">
    <source>
        <dbReference type="ARBA" id="ARBA00006568"/>
    </source>
</evidence>
<dbReference type="Pfam" id="PF01419">
    <property type="entry name" value="Jacalin"/>
    <property type="match status" value="1"/>
</dbReference>
<name>A0ABM1QKR5_CAMSA</name>
<accession>A0ABM1QKR5</accession>
<dbReference type="Gene3D" id="2.100.10.30">
    <property type="entry name" value="Jacalin-like lectin domain"/>
    <property type="match status" value="1"/>
</dbReference>
<dbReference type="PANTHER" id="PTHR47293:SF70">
    <property type="entry name" value="JACALIN-RELATED LECTIN 24-RELATED"/>
    <property type="match status" value="1"/>
</dbReference>